<name>X1GQN4_9ZZZZ</name>
<accession>X1GQN4</accession>
<proteinExistence type="predicted"/>
<evidence type="ECO:0000313" key="1">
    <source>
        <dbReference type="EMBL" id="GAH43919.1"/>
    </source>
</evidence>
<dbReference type="AlphaFoldDB" id="X1GQN4"/>
<sequence>FLRLKIKNKKLLIIDQRLINVFSRKIFEEYKSLQKITYANAKNYYLDYIYITNDLAKKLKVESDRIEMFLYTFGLYLKS</sequence>
<comment type="caution">
    <text evidence="1">The sequence shown here is derived from an EMBL/GenBank/DDBJ whole genome shotgun (WGS) entry which is preliminary data.</text>
</comment>
<gene>
    <name evidence="1" type="ORF">S03H2_21326</name>
</gene>
<dbReference type="EMBL" id="BARU01011336">
    <property type="protein sequence ID" value="GAH43919.1"/>
    <property type="molecule type" value="Genomic_DNA"/>
</dbReference>
<protein>
    <submittedName>
        <fullName evidence="1">Uncharacterized protein</fullName>
    </submittedName>
</protein>
<reference evidence="1" key="1">
    <citation type="journal article" date="2014" name="Front. Microbiol.">
        <title>High frequency of phylogenetically diverse reductive dehalogenase-homologous genes in deep subseafloor sedimentary metagenomes.</title>
        <authorList>
            <person name="Kawai M."/>
            <person name="Futagami T."/>
            <person name="Toyoda A."/>
            <person name="Takaki Y."/>
            <person name="Nishi S."/>
            <person name="Hori S."/>
            <person name="Arai W."/>
            <person name="Tsubouchi T."/>
            <person name="Morono Y."/>
            <person name="Uchiyama I."/>
            <person name="Ito T."/>
            <person name="Fujiyama A."/>
            <person name="Inagaki F."/>
            <person name="Takami H."/>
        </authorList>
    </citation>
    <scope>NUCLEOTIDE SEQUENCE</scope>
    <source>
        <strain evidence="1">Expedition CK06-06</strain>
    </source>
</reference>
<organism evidence="1">
    <name type="scientific">marine sediment metagenome</name>
    <dbReference type="NCBI Taxonomy" id="412755"/>
    <lineage>
        <taxon>unclassified sequences</taxon>
        <taxon>metagenomes</taxon>
        <taxon>ecological metagenomes</taxon>
    </lineage>
</organism>
<feature type="non-terminal residue" evidence="1">
    <location>
        <position position="1"/>
    </location>
</feature>